<organism evidence="2 3">
    <name type="scientific">Rangifer tarandus platyrhynchus</name>
    <name type="common">Svalbard reindeer</name>
    <dbReference type="NCBI Taxonomy" id="3082113"/>
    <lineage>
        <taxon>Eukaryota</taxon>
        <taxon>Metazoa</taxon>
        <taxon>Chordata</taxon>
        <taxon>Craniata</taxon>
        <taxon>Vertebrata</taxon>
        <taxon>Euteleostomi</taxon>
        <taxon>Mammalia</taxon>
        <taxon>Eutheria</taxon>
        <taxon>Laurasiatheria</taxon>
        <taxon>Artiodactyla</taxon>
        <taxon>Ruminantia</taxon>
        <taxon>Pecora</taxon>
        <taxon>Cervidae</taxon>
        <taxon>Odocoileinae</taxon>
        <taxon>Rangifer</taxon>
    </lineage>
</organism>
<reference evidence="2" key="1">
    <citation type="submission" date="2023-04" db="EMBL/GenBank/DDBJ databases">
        <authorList>
            <consortium name="ELIXIR-Norway"/>
        </authorList>
    </citation>
    <scope>NUCLEOTIDE SEQUENCE [LARGE SCALE GENOMIC DNA]</scope>
</reference>
<keyword evidence="3" id="KW-1185">Reference proteome</keyword>
<sequence>MLIIFQRKGHGIGPGTSELGEGCLERMESVAESRSEPGELSGKRTAMRKASFTIGVPENPYSSRCEASGLKVRAAQVAAPLATGSPRGVPGKRTGSPSVPSPSHSIGPPVPAPTPPTPRLCGPGVASARLPRVGFKCPLAGARALPARSAVAAGTAGVGRQRASGSPSRGARCPSLRRG</sequence>
<accession>A0ABN8YRE6</accession>
<dbReference type="EMBL" id="OX459958">
    <property type="protein sequence ID" value="CAI9164160.1"/>
    <property type="molecule type" value="Genomic_DNA"/>
</dbReference>
<feature type="compositionally biased region" description="Basic and acidic residues" evidence="1">
    <location>
        <begin position="26"/>
        <end position="37"/>
    </location>
</feature>
<evidence type="ECO:0000313" key="3">
    <source>
        <dbReference type="Proteomes" id="UP001176941"/>
    </source>
</evidence>
<feature type="compositionally biased region" description="Pro residues" evidence="1">
    <location>
        <begin position="108"/>
        <end position="118"/>
    </location>
</feature>
<feature type="region of interest" description="Disordered" evidence="1">
    <location>
        <begin position="148"/>
        <end position="179"/>
    </location>
</feature>
<feature type="region of interest" description="Disordered" evidence="1">
    <location>
        <begin position="26"/>
        <end position="46"/>
    </location>
</feature>
<gene>
    <name evidence="2" type="ORF">MRATA1EN1_LOCUS13122</name>
</gene>
<evidence type="ECO:0000313" key="2">
    <source>
        <dbReference type="EMBL" id="CAI9164160.1"/>
    </source>
</evidence>
<proteinExistence type="predicted"/>
<dbReference type="Proteomes" id="UP001176941">
    <property type="component" value="Chromosome 22"/>
</dbReference>
<feature type="region of interest" description="Disordered" evidence="1">
    <location>
        <begin position="79"/>
        <end position="123"/>
    </location>
</feature>
<evidence type="ECO:0000256" key="1">
    <source>
        <dbReference type="SAM" id="MobiDB-lite"/>
    </source>
</evidence>
<name>A0ABN8YRE6_RANTA</name>
<protein>
    <submittedName>
        <fullName evidence="2">Uncharacterized protein</fullName>
    </submittedName>
</protein>
<feature type="compositionally biased region" description="Polar residues" evidence="1">
    <location>
        <begin position="95"/>
        <end position="104"/>
    </location>
</feature>